<dbReference type="InterPro" id="IPR029044">
    <property type="entry name" value="Nucleotide-diphossugar_trans"/>
</dbReference>
<reference evidence="4" key="1">
    <citation type="journal article" date="2019" name="Int. J. Syst. Evol. Microbiol.">
        <title>The Global Catalogue of Microorganisms (GCM) 10K type strain sequencing project: providing services to taxonomists for standard genome sequencing and annotation.</title>
        <authorList>
            <consortium name="The Broad Institute Genomics Platform"/>
            <consortium name="The Broad Institute Genome Sequencing Center for Infectious Disease"/>
            <person name="Wu L."/>
            <person name="Ma J."/>
        </authorList>
    </citation>
    <scope>NUCLEOTIDE SEQUENCE [LARGE SCALE GENOMIC DNA]</scope>
    <source>
        <strain evidence="4">KCTC 19812</strain>
    </source>
</reference>
<organism evidence="3 4">
    <name type="scientific">Shivajiella indica</name>
    <dbReference type="NCBI Taxonomy" id="872115"/>
    <lineage>
        <taxon>Bacteria</taxon>
        <taxon>Pseudomonadati</taxon>
        <taxon>Bacteroidota</taxon>
        <taxon>Cytophagia</taxon>
        <taxon>Cytophagales</taxon>
        <taxon>Cyclobacteriaceae</taxon>
        <taxon>Shivajiella</taxon>
    </lineage>
</organism>
<dbReference type="InterPro" id="IPR051161">
    <property type="entry name" value="Mannose-6P_isomerase_type2"/>
</dbReference>
<dbReference type="SUPFAM" id="SSF53448">
    <property type="entry name" value="Nucleotide-diphospho-sugar transferases"/>
    <property type="match status" value="1"/>
</dbReference>
<dbReference type="GO" id="GO:0016779">
    <property type="term" value="F:nucleotidyltransferase activity"/>
    <property type="evidence" value="ECO:0007669"/>
    <property type="project" value="UniProtKB-KW"/>
</dbReference>
<dbReference type="CDD" id="cd02509">
    <property type="entry name" value="GDP-M1P_Guanylyltransferase"/>
    <property type="match status" value="1"/>
</dbReference>
<feature type="domain" description="MannoseP isomerase/GMP-like beta-helix" evidence="2">
    <location>
        <begin position="291"/>
        <end position="323"/>
    </location>
</feature>
<dbReference type="EMBL" id="JBHUIV010000016">
    <property type="protein sequence ID" value="MFD2201872.1"/>
    <property type="molecule type" value="Genomic_DNA"/>
</dbReference>
<dbReference type="InterPro" id="IPR005835">
    <property type="entry name" value="NTP_transferase_dom"/>
</dbReference>
<dbReference type="RefSeq" id="WP_380801982.1">
    <property type="nucleotide sequence ID" value="NZ_JBHUIV010000016.1"/>
</dbReference>
<evidence type="ECO:0000259" key="2">
    <source>
        <dbReference type="Pfam" id="PF22640"/>
    </source>
</evidence>
<dbReference type="InterPro" id="IPR049577">
    <property type="entry name" value="GMPP_N"/>
</dbReference>
<name>A0ABW5B6V9_9BACT</name>
<keyword evidence="3" id="KW-0808">Transferase</keyword>
<dbReference type="Gene3D" id="3.90.550.10">
    <property type="entry name" value="Spore Coat Polysaccharide Biosynthesis Protein SpsA, Chain A"/>
    <property type="match status" value="1"/>
</dbReference>
<comment type="caution">
    <text evidence="3">The sequence shown here is derived from an EMBL/GenBank/DDBJ whole genome shotgun (WGS) entry which is preliminary data.</text>
</comment>
<dbReference type="InterPro" id="IPR054566">
    <property type="entry name" value="ManC/GMP-like_b-helix"/>
</dbReference>
<keyword evidence="4" id="KW-1185">Reference proteome</keyword>
<dbReference type="Proteomes" id="UP001597414">
    <property type="component" value="Unassembled WGS sequence"/>
</dbReference>
<evidence type="ECO:0000259" key="1">
    <source>
        <dbReference type="Pfam" id="PF00483"/>
    </source>
</evidence>
<dbReference type="PANTHER" id="PTHR46390">
    <property type="entry name" value="MANNOSE-1-PHOSPHATE GUANYLYLTRANSFERASE"/>
    <property type="match status" value="1"/>
</dbReference>
<dbReference type="Pfam" id="PF22640">
    <property type="entry name" value="ManC_GMP_beta-helix"/>
    <property type="match status" value="1"/>
</dbReference>
<dbReference type="SUPFAM" id="SSF159283">
    <property type="entry name" value="Guanosine diphospho-D-mannose pyrophosphorylase/mannose-6-phosphate isomerase linker domain"/>
    <property type="match status" value="1"/>
</dbReference>
<evidence type="ECO:0000313" key="4">
    <source>
        <dbReference type="Proteomes" id="UP001597414"/>
    </source>
</evidence>
<proteinExistence type="predicted"/>
<protein>
    <submittedName>
        <fullName evidence="3">Mannose-1-phosphate guanylyltransferase</fullName>
    </submittedName>
</protein>
<sequence length="331" mass="37437">MSTINVILSGGLGSRLWPLSRKSRPKQYLPIFEGETLFQKTVLRNRSLCEQVLIVGNKDNCHLSQKDLESLGIKDYGEIIEAAPRNTAAAITFAALSCQPDDILFVTPSDQLIIPDESYESAFQRAKELAEEGFIVTFGLQPTRPETGYGYIEADGEDVKSFHEKPDKNTAQEFLDRGNFYWNSGMFCFKASVFLDELAHFEPNVYLKSLQAFQQIEGNRLKEDISLEIPSISVDFAVMERTEKIKVVPAEFEWSDMGSFESIYEYLSKQGYPTDDLGNMVIGTKLHTEFTGLTNTILIQTEDAILVLKKENAQDVKKIYERLERDKPGLV</sequence>
<evidence type="ECO:0000313" key="3">
    <source>
        <dbReference type="EMBL" id="MFD2201872.1"/>
    </source>
</evidence>
<dbReference type="PANTHER" id="PTHR46390:SF1">
    <property type="entry name" value="MANNOSE-1-PHOSPHATE GUANYLYLTRANSFERASE"/>
    <property type="match status" value="1"/>
</dbReference>
<gene>
    <name evidence="3" type="ORF">ACFSKV_09850</name>
</gene>
<dbReference type="Pfam" id="PF00483">
    <property type="entry name" value="NTP_transferase"/>
    <property type="match status" value="1"/>
</dbReference>
<keyword evidence="3" id="KW-0548">Nucleotidyltransferase</keyword>
<accession>A0ABW5B6V9</accession>
<feature type="domain" description="Nucleotidyl transferase" evidence="1">
    <location>
        <begin position="5"/>
        <end position="267"/>
    </location>
</feature>